<evidence type="ECO:0000256" key="2">
    <source>
        <dbReference type="SAM" id="SignalP"/>
    </source>
</evidence>
<feature type="domain" description="PepSY" evidence="3">
    <location>
        <begin position="100"/>
        <end position="158"/>
    </location>
</feature>
<evidence type="ECO:0000313" key="5">
    <source>
        <dbReference type="Proteomes" id="UP000294682"/>
    </source>
</evidence>
<reference evidence="4 5" key="1">
    <citation type="submission" date="2019-03" db="EMBL/GenBank/DDBJ databases">
        <title>Genomic Encyclopedia of Type Strains, Phase IV (KMG-IV): sequencing the most valuable type-strain genomes for metagenomic binning, comparative biology and taxonomic classification.</title>
        <authorList>
            <person name="Goeker M."/>
        </authorList>
    </citation>
    <scope>NUCLEOTIDE SEQUENCE [LARGE SCALE GENOMIC DNA]</scope>
    <source>
        <strain evidence="4 5">DSM 100433</strain>
    </source>
</reference>
<feature type="region of interest" description="Disordered" evidence="1">
    <location>
        <begin position="167"/>
        <end position="186"/>
    </location>
</feature>
<name>A0A9X8Y8E0_9FIRM</name>
<gene>
    <name evidence="4" type="ORF">EDD78_10528</name>
</gene>
<evidence type="ECO:0000256" key="1">
    <source>
        <dbReference type="SAM" id="MobiDB-lite"/>
    </source>
</evidence>
<organism evidence="4 5">
    <name type="scientific">Harryflintia acetispora</name>
    <dbReference type="NCBI Taxonomy" id="1849041"/>
    <lineage>
        <taxon>Bacteria</taxon>
        <taxon>Bacillati</taxon>
        <taxon>Bacillota</taxon>
        <taxon>Clostridia</taxon>
        <taxon>Eubacteriales</taxon>
        <taxon>Oscillospiraceae</taxon>
        <taxon>Harryflintia</taxon>
    </lineage>
</organism>
<dbReference type="InterPro" id="IPR025711">
    <property type="entry name" value="PepSY"/>
</dbReference>
<dbReference type="RefSeq" id="WP_132084418.1">
    <property type="nucleotide sequence ID" value="NZ_SLUK01000005.1"/>
</dbReference>
<keyword evidence="2" id="KW-0732">Signal</keyword>
<sequence length="289" mass="32168">MMKGKKLLTSAVALALLLGTFSVHSFAAGFTAAQARELAKKQVPSGCTYLKTELDDGYYEVEYYLESKSEKHEVKISTASQKIVSYKTDRDGKGSAQVSLSKAQAKKLVTDEISGAEIVDTLLESDDGLKEYKIRFKTDSLYGSYEINPNSGAILEREIKIGTAPASWTGSVSSSSGSSSSSSGPISSAKARELALKVVPGATITDFDLDDGVYEIELYKDGYEYDVEFSAATGKQLSYSRDRDDDYWDDRYNDDWDDDWYDHHDWDGHDYHGGHTWEQSHHNGHYYDD</sequence>
<proteinExistence type="predicted"/>
<feature type="domain" description="PepSY" evidence="3">
    <location>
        <begin position="185"/>
        <end position="238"/>
    </location>
</feature>
<keyword evidence="5" id="KW-1185">Reference proteome</keyword>
<feature type="signal peptide" evidence="2">
    <location>
        <begin position="1"/>
        <end position="27"/>
    </location>
</feature>
<evidence type="ECO:0000259" key="3">
    <source>
        <dbReference type="Pfam" id="PF03413"/>
    </source>
</evidence>
<dbReference type="Pfam" id="PF03413">
    <property type="entry name" value="PepSY"/>
    <property type="match status" value="2"/>
</dbReference>
<protein>
    <submittedName>
        <fullName evidence="4">Peptidase YpeB-like protein</fullName>
    </submittedName>
</protein>
<dbReference type="Proteomes" id="UP000294682">
    <property type="component" value="Unassembled WGS sequence"/>
</dbReference>
<dbReference type="Gene3D" id="3.10.450.40">
    <property type="match status" value="3"/>
</dbReference>
<feature type="chain" id="PRO_5040999632" evidence="2">
    <location>
        <begin position="28"/>
        <end position="289"/>
    </location>
</feature>
<comment type="caution">
    <text evidence="4">The sequence shown here is derived from an EMBL/GenBank/DDBJ whole genome shotgun (WGS) entry which is preliminary data.</text>
</comment>
<evidence type="ECO:0000313" key="4">
    <source>
        <dbReference type="EMBL" id="TCL43400.1"/>
    </source>
</evidence>
<accession>A0A9X8Y8E0</accession>
<dbReference type="EMBL" id="SLUK01000005">
    <property type="protein sequence ID" value="TCL43400.1"/>
    <property type="molecule type" value="Genomic_DNA"/>
</dbReference>
<dbReference type="AlphaFoldDB" id="A0A9X8Y8E0"/>